<dbReference type="Pfam" id="PF13432">
    <property type="entry name" value="TPR_16"/>
    <property type="match status" value="1"/>
</dbReference>
<name>A0A5C6RWP8_9BACT</name>
<dbReference type="SMART" id="SM00028">
    <property type="entry name" value="TPR"/>
    <property type="match status" value="7"/>
</dbReference>
<dbReference type="PANTHER" id="PTHR12558">
    <property type="entry name" value="CELL DIVISION CYCLE 16,23,27"/>
    <property type="match status" value="1"/>
</dbReference>
<proteinExistence type="predicted"/>
<dbReference type="RefSeq" id="WP_147166458.1">
    <property type="nucleotide sequence ID" value="NZ_VOOR01000008.1"/>
</dbReference>
<sequence length="391" mass="44101">MPNRLLLLFLLLPALSRAQTQPGSADSLRLEGKYQAANEAISAFQFDAALRLLSECYIRKPKEVAYLLKIGYCHSQLGRYPDARLFYEAALKEDTANATALSALGQLYEQQDNYHQAQAYFARLIHIDSTNSYYYKRSARLYLKQGDATRALLAYLSAHTLNGTDIEVITQLSSLYLAMEDTSYAGRFIDEGLRLAPNNIRLLQAQARLLHKTKQHSAVAATVQRTLALGDSSSYYSMLLGVALLHLDSTQAAIRHLQSIVARKEDNEHTHHYLGLAYRKLGHLDESAAHLNLALDKAISPKAGDYYYELGQVLDLQGQLRPAIDAYTKALDFGAGAEARYFLARAADRYFKDKTIALQHYQRYLASDDTAFREYCSQRSRELKEALHFQQ</sequence>
<dbReference type="EMBL" id="VOOR01000008">
    <property type="protein sequence ID" value="TXB66289.1"/>
    <property type="molecule type" value="Genomic_DNA"/>
</dbReference>
<feature type="signal peptide" evidence="2">
    <location>
        <begin position="1"/>
        <end position="18"/>
    </location>
</feature>
<organism evidence="3 4">
    <name type="scientific">Phaeodactylibacter luteus</name>
    <dbReference type="NCBI Taxonomy" id="1564516"/>
    <lineage>
        <taxon>Bacteria</taxon>
        <taxon>Pseudomonadati</taxon>
        <taxon>Bacteroidota</taxon>
        <taxon>Saprospiria</taxon>
        <taxon>Saprospirales</taxon>
        <taxon>Haliscomenobacteraceae</taxon>
        <taxon>Phaeodactylibacter</taxon>
    </lineage>
</organism>
<dbReference type="PROSITE" id="PS50005">
    <property type="entry name" value="TPR"/>
    <property type="match status" value="2"/>
</dbReference>
<dbReference type="PANTHER" id="PTHR12558:SF13">
    <property type="entry name" value="CELL DIVISION CYCLE PROTEIN 27 HOMOLOG"/>
    <property type="match status" value="1"/>
</dbReference>
<evidence type="ECO:0000313" key="4">
    <source>
        <dbReference type="Proteomes" id="UP000321580"/>
    </source>
</evidence>
<accession>A0A5C6RWP8</accession>
<feature type="chain" id="PRO_5022864526" evidence="2">
    <location>
        <begin position="19"/>
        <end position="391"/>
    </location>
</feature>
<dbReference type="InterPro" id="IPR019734">
    <property type="entry name" value="TPR_rpt"/>
</dbReference>
<dbReference type="InterPro" id="IPR011990">
    <property type="entry name" value="TPR-like_helical_dom_sf"/>
</dbReference>
<feature type="repeat" description="TPR" evidence="1">
    <location>
        <begin position="98"/>
        <end position="131"/>
    </location>
</feature>
<evidence type="ECO:0000313" key="3">
    <source>
        <dbReference type="EMBL" id="TXB66289.1"/>
    </source>
</evidence>
<gene>
    <name evidence="3" type="ORF">FRY97_05610</name>
</gene>
<dbReference type="OrthoDB" id="9810596at2"/>
<protein>
    <submittedName>
        <fullName evidence="3">Tetratricopeptide repeat protein</fullName>
    </submittedName>
</protein>
<dbReference type="Pfam" id="PF14559">
    <property type="entry name" value="TPR_19"/>
    <property type="match status" value="1"/>
</dbReference>
<dbReference type="Proteomes" id="UP000321580">
    <property type="component" value="Unassembled WGS sequence"/>
</dbReference>
<keyword evidence="4" id="KW-1185">Reference proteome</keyword>
<feature type="repeat" description="TPR" evidence="1">
    <location>
        <begin position="166"/>
        <end position="199"/>
    </location>
</feature>
<evidence type="ECO:0000256" key="1">
    <source>
        <dbReference type="PROSITE-ProRule" id="PRU00339"/>
    </source>
</evidence>
<reference evidence="3 4" key="1">
    <citation type="submission" date="2019-08" db="EMBL/GenBank/DDBJ databases">
        <title>Genome of Phaeodactylibacter luteus.</title>
        <authorList>
            <person name="Bowman J.P."/>
        </authorList>
    </citation>
    <scope>NUCLEOTIDE SEQUENCE [LARGE SCALE GENOMIC DNA]</scope>
    <source>
        <strain evidence="3 4">KCTC 42180</strain>
    </source>
</reference>
<dbReference type="AlphaFoldDB" id="A0A5C6RWP8"/>
<comment type="caution">
    <text evidence="3">The sequence shown here is derived from an EMBL/GenBank/DDBJ whole genome shotgun (WGS) entry which is preliminary data.</text>
</comment>
<dbReference type="Gene3D" id="1.25.40.10">
    <property type="entry name" value="Tetratricopeptide repeat domain"/>
    <property type="match status" value="4"/>
</dbReference>
<keyword evidence="2" id="KW-0732">Signal</keyword>
<dbReference type="SUPFAM" id="SSF48452">
    <property type="entry name" value="TPR-like"/>
    <property type="match status" value="2"/>
</dbReference>
<evidence type="ECO:0000256" key="2">
    <source>
        <dbReference type="SAM" id="SignalP"/>
    </source>
</evidence>
<keyword evidence="1" id="KW-0802">TPR repeat</keyword>